<evidence type="ECO:0000256" key="1">
    <source>
        <dbReference type="SAM" id="Phobius"/>
    </source>
</evidence>
<keyword evidence="1" id="KW-0472">Membrane</keyword>
<evidence type="ECO:0000313" key="3">
    <source>
        <dbReference type="Proteomes" id="UP001642540"/>
    </source>
</evidence>
<feature type="transmembrane region" description="Helical" evidence="1">
    <location>
        <begin position="291"/>
        <end position="308"/>
    </location>
</feature>
<evidence type="ECO:0008006" key="4">
    <source>
        <dbReference type="Google" id="ProtNLM"/>
    </source>
</evidence>
<evidence type="ECO:0000313" key="2">
    <source>
        <dbReference type="EMBL" id="CAL8130777.1"/>
    </source>
</evidence>
<keyword evidence="3" id="KW-1185">Reference proteome</keyword>
<feature type="transmembrane region" description="Helical" evidence="1">
    <location>
        <begin position="41"/>
        <end position="64"/>
    </location>
</feature>
<keyword evidence="1" id="KW-0812">Transmembrane</keyword>
<accession>A0ABP1RMK1</accession>
<reference evidence="2 3" key="1">
    <citation type="submission" date="2024-08" db="EMBL/GenBank/DDBJ databases">
        <authorList>
            <person name="Cucini C."/>
            <person name="Frati F."/>
        </authorList>
    </citation>
    <scope>NUCLEOTIDE SEQUENCE [LARGE SCALE GENOMIC DNA]</scope>
</reference>
<name>A0ABP1RMK1_9HEXA</name>
<gene>
    <name evidence="2" type="ORF">ODALV1_LOCUS23879</name>
</gene>
<protein>
    <recommendedName>
        <fullName evidence="4">Odorant receptor</fullName>
    </recommendedName>
</protein>
<dbReference type="Proteomes" id="UP001642540">
    <property type="component" value="Unassembled WGS sequence"/>
</dbReference>
<feature type="transmembrane region" description="Helical" evidence="1">
    <location>
        <begin position="90"/>
        <end position="112"/>
    </location>
</feature>
<dbReference type="EMBL" id="CAXLJM020000085">
    <property type="protein sequence ID" value="CAL8130777.1"/>
    <property type="molecule type" value="Genomic_DNA"/>
</dbReference>
<keyword evidence="1" id="KW-1133">Transmembrane helix</keyword>
<feature type="transmembrane region" description="Helical" evidence="1">
    <location>
        <begin position="157"/>
        <end position="178"/>
    </location>
</feature>
<feature type="transmembrane region" description="Helical" evidence="1">
    <location>
        <begin position="190"/>
        <end position="214"/>
    </location>
</feature>
<feature type="transmembrane region" description="Helical" evidence="1">
    <location>
        <begin position="221"/>
        <end position="240"/>
    </location>
</feature>
<proteinExistence type="predicted"/>
<feature type="transmembrane region" description="Helical" evidence="1">
    <location>
        <begin position="320"/>
        <end position="339"/>
    </location>
</feature>
<comment type="caution">
    <text evidence="2">The sequence shown here is derived from an EMBL/GenBank/DDBJ whole genome shotgun (WGS) entry which is preliminary data.</text>
</comment>
<sequence>MMFSRIKRIVSLRLHIFKYCYCCPFYWDYSKDKLVLSGPKIFFGWGVLLYGSTFLIPLVLTMLYGHLNSNQLPEEGNCELCENENGNQRLVLVFGTLVSLLGAGILLVALVIQEEREYFRNIYHATWNLISRLEERFGGQLERNPEIQKSLNQYEYICTYACLSSTILTFVFPLTIFHPADPFHRIIEDVFGITVSSFPKITFLLGLAYGWVVFIVENTAIFAIISFLLPNFSSSIWINAFMPQNVLNDNHYYATLKLGAASHHQIIFVYRSHQLLWTHYNALIAKLRISLHFAMLHVLVVALTFIVIRYMGEFLRDGEYFFAFLIVSGLLSSIVTAKLECKLIGKLVKDSVNMKEKLLKLSGRGGFVYKTARSFLPHRALSTYPFFVVTNETFLEFLDICVDHVVNLLLF</sequence>
<organism evidence="2 3">
    <name type="scientific">Orchesella dallaii</name>
    <dbReference type="NCBI Taxonomy" id="48710"/>
    <lineage>
        <taxon>Eukaryota</taxon>
        <taxon>Metazoa</taxon>
        <taxon>Ecdysozoa</taxon>
        <taxon>Arthropoda</taxon>
        <taxon>Hexapoda</taxon>
        <taxon>Collembola</taxon>
        <taxon>Entomobryomorpha</taxon>
        <taxon>Entomobryoidea</taxon>
        <taxon>Orchesellidae</taxon>
        <taxon>Orchesellinae</taxon>
        <taxon>Orchesella</taxon>
    </lineage>
</organism>